<dbReference type="CDD" id="cd00067">
    <property type="entry name" value="GAL4"/>
    <property type="match status" value="1"/>
</dbReference>
<dbReference type="PROSITE" id="PS00463">
    <property type="entry name" value="ZN2_CY6_FUNGAL_1"/>
    <property type="match status" value="1"/>
</dbReference>
<dbReference type="OrthoDB" id="2269373at2759"/>
<dbReference type="SUPFAM" id="SSF57701">
    <property type="entry name" value="Zn2/Cys6 DNA-binding domain"/>
    <property type="match status" value="1"/>
</dbReference>
<accession>A0A067Q202</accession>
<keyword evidence="6" id="KW-0539">Nucleus</keyword>
<keyword evidence="5" id="KW-0804">Transcription</keyword>
<name>A0A067Q202_9AGAM</name>
<dbReference type="Pfam" id="PF00172">
    <property type="entry name" value="Zn_clus"/>
    <property type="match status" value="1"/>
</dbReference>
<keyword evidence="2" id="KW-0862">Zinc</keyword>
<dbReference type="EMBL" id="KL197719">
    <property type="protein sequence ID" value="KDQ57507.1"/>
    <property type="molecule type" value="Genomic_DNA"/>
</dbReference>
<evidence type="ECO:0000256" key="3">
    <source>
        <dbReference type="ARBA" id="ARBA00023015"/>
    </source>
</evidence>
<gene>
    <name evidence="9" type="ORF">JAAARDRAFT_207038</name>
</gene>
<dbReference type="HOGENOM" id="CLU_733765_0_0_1"/>
<dbReference type="GO" id="GO:0005634">
    <property type="term" value="C:nucleus"/>
    <property type="evidence" value="ECO:0007669"/>
    <property type="project" value="TreeGrafter"/>
</dbReference>
<dbReference type="Gene3D" id="4.10.240.10">
    <property type="entry name" value="Zn(2)-C6 fungal-type DNA-binding domain"/>
    <property type="match status" value="1"/>
</dbReference>
<dbReference type="GO" id="GO:0008270">
    <property type="term" value="F:zinc ion binding"/>
    <property type="evidence" value="ECO:0007669"/>
    <property type="project" value="InterPro"/>
</dbReference>
<feature type="compositionally biased region" description="Low complexity" evidence="7">
    <location>
        <begin position="378"/>
        <end position="389"/>
    </location>
</feature>
<evidence type="ECO:0000256" key="7">
    <source>
        <dbReference type="SAM" id="MobiDB-lite"/>
    </source>
</evidence>
<dbReference type="SMART" id="SM00066">
    <property type="entry name" value="GAL4"/>
    <property type="match status" value="1"/>
</dbReference>
<dbReference type="STRING" id="933084.A0A067Q202"/>
<dbReference type="InParanoid" id="A0A067Q202"/>
<dbReference type="GO" id="GO:0001228">
    <property type="term" value="F:DNA-binding transcription activator activity, RNA polymerase II-specific"/>
    <property type="evidence" value="ECO:0007669"/>
    <property type="project" value="TreeGrafter"/>
</dbReference>
<dbReference type="PANTHER" id="PTHR31944">
    <property type="entry name" value="HEME-RESPONSIVE ZINC FINGER TRANSCRIPTION FACTOR HAP1"/>
    <property type="match status" value="1"/>
</dbReference>
<reference evidence="10" key="1">
    <citation type="journal article" date="2014" name="Proc. Natl. Acad. Sci. U.S.A.">
        <title>Extensive sampling of basidiomycete genomes demonstrates inadequacy of the white-rot/brown-rot paradigm for wood decay fungi.</title>
        <authorList>
            <person name="Riley R."/>
            <person name="Salamov A.A."/>
            <person name="Brown D.W."/>
            <person name="Nagy L.G."/>
            <person name="Floudas D."/>
            <person name="Held B.W."/>
            <person name="Levasseur A."/>
            <person name="Lombard V."/>
            <person name="Morin E."/>
            <person name="Otillar R."/>
            <person name="Lindquist E.A."/>
            <person name="Sun H."/>
            <person name="LaButti K.M."/>
            <person name="Schmutz J."/>
            <person name="Jabbour D."/>
            <person name="Luo H."/>
            <person name="Baker S.E."/>
            <person name="Pisabarro A.G."/>
            <person name="Walton J.D."/>
            <person name="Blanchette R.A."/>
            <person name="Henrissat B."/>
            <person name="Martin F."/>
            <person name="Cullen D."/>
            <person name="Hibbett D.S."/>
            <person name="Grigoriev I.V."/>
        </authorList>
    </citation>
    <scope>NUCLEOTIDE SEQUENCE [LARGE SCALE GENOMIC DNA]</scope>
    <source>
        <strain evidence="10">MUCL 33604</strain>
    </source>
</reference>
<evidence type="ECO:0000256" key="1">
    <source>
        <dbReference type="ARBA" id="ARBA00022723"/>
    </source>
</evidence>
<keyword evidence="1" id="KW-0479">Metal-binding</keyword>
<dbReference type="GO" id="GO:0000978">
    <property type="term" value="F:RNA polymerase II cis-regulatory region sequence-specific DNA binding"/>
    <property type="evidence" value="ECO:0007669"/>
    <property type="project" value="TreeGrafter"/>
</dbReference>
<dbReference type="PANTHER" id="PTHR31944:SF131">
    <property type="entry name" value="HEME-RESPONSIVE ZINC FINGER TRANSCRIPTION FACTOR HAP1"/>
    <property type="match status" value="1"/>
</dbReference>
<feature type="region of interest" description="Disordered" evidence="7">
    <location>
        <begin position="378"/>
        <end position="402"/>
    </location>
</feature>
<evidence type="ECO:0000256" key="2">
    <source>
        <dbReference type="ARBA" id="ARBA00022833"/>
    </source>
</evidence>
<feature type="compositionally biased region" description="Low complexity" evidence="7">
    <location>
        <begin position="137"/>
        <end position="162"/>
    </location>
</feature>
<dbReference type="Proteomes" id="UP000027265">
    <property type="component" value="Unassembled WGS sequence"/>
</dbReference>
<proteinExistence type="predicted"/>
<dbReference type="InterPro" id="IPR051430">
    <property type="entry name" value="Fungal_TF_Env_Response"/>
</dbReference>
<dbReference type="PROSITE" id="PS50048">
    <property type="entry name" value="ZN2_CY6_FUNGAL_2"/>
    <property type="match status" value="1"/>
</dbReference>
<evidence type="ECO:0000259" key="8">
    <source>
        <dbReference type="PROSITE" id="PS50048"/>
    </source>
</evidence>
<sequence length="419" mass="46008">MAAEITSRKKRNAAETSSRTPDDDHRKRRRNRTTQSCLNCHTSKRMCDRKRPCGRCTQLGLTGLCVYEVDDPSQRSEDQDEKSRLQKRVAELEGVIREMKNKPHPRWVQSGSNPTEGSERWRFRSRSAEVSDKGSSVEESTSPSPSSETWSEGGDSGSFGDSITLAHPPSMTNHNSFRPSEHLDTTSASSSYISSLSSPLDTPSPMVSTPRDDVHTAALPGLSDDSNDVNLSSMFSQSYHQLGTVDDGAFGDLLDRMLREEVAKSSQPFELCTANNQPFDHCDGHCGCLSEPTTYNAVLELTFRLRKAADVLARSAKHRSGSACLLRQLITELDSYIATTLGSTPSPQEDAYRSASSPQGQQALSHTLANVLACRPTPSAPASTISPQSLQPYGPWPSPSQTVPVWHDSSSFMPWEAQR</sequence>
<evidence type="ECO:0000256" key="6">
    <source>
        <dbReference type="ARBA" id="ARBA00023242"/>
    </source>
</evidence>
<dbReference type="InterPro" id="IPR001138">
    <property type="entry name" value="Zn2Cys6_DnaBD"/>
</dbReference>
<keyword evidence="10" id="KW-1185">Reference proteome</keyword>
<evidence type="ECO:0000256" key="4">
    <source>
        <dbReference type="ARBA" id="ARBA00023125"/>
    </source>
</evidence>
<evidence type="ECO:0000313" key="10">
    <source>
        <dbReference type="Proteomes" id="UP000027265"/>
    </source>
</evidence>
<feature type="compositionally biased region" description="Low complexity" evidence="7">
    <location>
        <begin position="187"/>
        <end position="205"/>
    </location>
</feature>
<feature type="domain" description="Zn(2)-C6 fungal-type" evidence="8">
    <location>
        <begin position="36"/>
        <end position="67"/>
    </location>
</feature>
<feature type="region of interest" description="Disordered" evidence="7">
    <location>
        <begin position="96"/>
        <end position="214"/>
    </location>
</feature>
<protein>
    <recommendedName>
        <fullName evidence="8">Zn(2)-C6 fungal-type domain-containing protein</fullName>
    </recommendedName>
</protein>
<feature type="region of interest" description="Disordered" evidence="7">
    <location>
        <begin position="341"/>
        <end position="360"/>
    </location>
</feature>
<dbReference type="AlphaFoldDB" id="A0A067Q202"/>
<dbReference type="InterPro" id="IPR036864">
    <property type="entry name" value="Zn2-C6_fun-type_DNA-bd_sf"/>
</dbReference>
<evidence type="ECO:0000313" key="9">
    <source>
        <dbReference type="EMBL" id="KDQ57507.1"/>
    </source>
</evidence>
<keyword evidence="3" id="KW-0805">Transcription regulation</keyword>
<evidence type="ECO:0000256" key="5">
    <source>
        <dbReference type="ARBA" id="ARBA00023163"/>
    </source>
</evidence>
<feature type="compositionally biased region" description="Basic and acidic residues" evidence="7">
    <location>
        <begin position="117"/>
        <end position="136"/>
    </location>
</feature>
<organism evidence="9 10">
    <name type="scientific">Jaapia argillacea MUCL 33604</name>
    <dbReference type="NCBI Taxonomy" id="933084"/>
    <lineage>
        <taxon>Eukaryota</taxon>
        <taxon>Fungi</taxon>
        <taxon>Dikarya</taxon>
        <taxon>Basidiomycota</taxon>
        <taxon>Agaricomycotina</taxon>
        <taxon>Agaricomycetes</taxon>
        <taxon>Agaricomycetidae</taxon>
        <taxon>Jaapiales</taxon>
        <taxon>Jaapiaceae</taxon>
        <taxon>Jaapia</taxon>
    </lineage>
</organism>
<feature type="region of interest" description="Disordered" evidence="7">
    <location>
        <begin position="1"/>
        <end position="33"/>
    </location>
</feature>
<keyword evidence="4" id="KW-0238">DNA-binding</keyword>